<dbReference type="RefSeq" id="XP_024668738.1">
    <property type="nucleotide sequence ID" value="XM_024813975.1"/>
</dbReference>
<sequence length="330" mass="35642">MSVPSFLYSQLFVGLPIPSHDFSGQTIVVTGGNTGLGLEAARHFLTLNASHIILGVRRSSPGEAFVEDLEQSTGRGDRVQVFDLDMERYASVQTFAEAVAALPRVDVVLLNAGKIAQEYYLAEEDESTITVNVVSTLLLALLLLPVLRRSAGASGRIPRLCIVSSDRHVMSTVPQWKTPNTFATLRAETSAGPNDRYYVSKLLVLLSMRELSAQTAGHNPRVVINALTPGYCATGLVKEVTGIWGWQLYVMKLLLARTAEEGARTLVHAASLGLEGHGQYLNDCQIDEGALSEFVKSEEGGQAQRKIWGELLAKLERVVPGISDNAGVGP</sequence>
<dbReference type="PRINTS" id="PR00081">
    <property type="entry name" value="GDHRDH"/>
</dbReference>
<evidence type="ECO:0000256" key="3">
    <source>
        <dbReference type="ARBA" id="ARBA00023002"/>
    </source>
</evidence>
<accession>A0A2I2F293</accession>
<dbReference type="InterPro" id="IPR036291">
    <property type="entry name" value="NAD(P)-bd_dom_sf"/>
</dbReference>
<name>A0A2I2F293_ASPCN</name>
<dbReference type="GO" id="GO:0016491">
    <property type="term" value="F:oxidoreductase activity"/>
    <property type="evidence" value="ECO:0007669"/>
    <property type="project" value="UniProtKB-KW"/>
</dbReference>
<dbReference type="PANTHER" id="PTHR24320">
    <property type="entry name" value="RETINOL DEHYDROGENASE"/>
    <property type="match status" value="1"/>
</dbReference>
<dbReference type="Pfam" id="PF00106">
    <property type="entry name" value="adh_short"/>
    <property type="match status" value="1"/>
</dbReference>
<comment type="similarity">
    <text evidence="1">Belongs to the short-chain dehydrogenases/reductases (SDR) family.</text>
</comment>
<gene>
    <name evidence="4" type="ORF">BDW47DRAFT_111540</name>
</gene>
<evidence type="ECO:0000313" key="4">
    <source>
        <dbReference type="EMBL" id="PLB34726.1"/>
    </source>
</evidence>
<evidence type="ECO:0000256" key="2">
    <source>
        <dbReference type="ARBA" id="ARBA00022857"/>
    </source>
</evidence>
<evidence type="ECO:0000313" key="5">
    <source>
        <dbReference type="Proteomes" id="UP000234585"/>
    </source>
</evidence>
<dbReference type="EMBL" id="KZ559173">
    <property type="protein sequence ID" value="PLB34726.1"/>
    <property type="molecule type" value="Genomic_DNA"/>
</dbReference>
<evidence type="ECO:0008006" key="6">
    <source>
        <dbReference type="Google" id="ProtNLM"/>
    </source>
</evidence>
<dbReference type="OrthoDB" id="542013at2759"/>
<dbReference type="Gene3D" id="3.40.50.720">
    <property type="entry name" value="NAD(P)-binding Rossmann-like Domain"/>
    <property type="match status" value="1"/>
</dbReference>
<keyword evidence="5" id="KW-1185">Reference proteome</keyword>
<protein>
    <recommendedName>
        <fullName evidence="6">Short-chain dehydrogenase/reductase family protein</fullName>
    </recommendedName>
</protein>
<dbReference type="AlphaFoldDB" id="A0A2I2F293"/>
<dbReference type="PANTHER" id="PTHR24320:SF252">
    <property type="entry name" value="DEHYDROGENASE_REDUCTASE FAMILY PROTEIN, PUTATIVE (AFU_ORTHOLOGUE AFUA_3G08550)-RELATED"/>
    <property type="match status" value="1"/>
</dbReference>
<dbReference type="InterPro" id="IPR002347">
    <property type="entry name" value="SDR_fam"/>
</dbReference>
<evidence type="ECO:0000256" key="1">
    <source>
        <dbReference type="ARBA" id="ARBA00006484"/>
    </source>
</evidence>
<proteinExistence type="inferred from homology"/>
<keyword evidence="3" id="KW-0560">Oxidoreductase</keyword>
<dbReference type="GeneID" id="36521135"/>
<organism evidence="4 5">
    <name type="scientific">Aspergillus candidus</name>
    <dbReference type="NCBI Taxonomy" id="41067"/>
    <lineage>
        <taxon>Eukaryota</taxon>
        <taxon>Fungi</taxon>
        <taxon>Dikarya</taxon>
        <taxon>Ascomycota</taxon>
        <taxon>Pezizomycotina</taxon>
        <taxon>Eurotiomycetes</taxon>
        <taxon>Eurotiomycetidae</taxon>
        <taxon>Eurotiales</taxon>
        <taxon>Aspergillaceae</taxon>
        <taxon>Aspergillus</taxon>
        <taxon>Aspergillus subgen. Circumdati</taxon>
    </lineage>
</organism>
<reference evidence="4 5" key="1">
    <citation type="submission" date="2017-12" db="EMBL/GenBank/DDBJ databases">
        <authorList>
            <consortium name="DOE Joint Genome Institute"/>
            <person name="Haridas S."/>
            <person name="Kjaerbolling I."/>
            <person name="Vesth T.C."/>
            <person name="Frisvad J.C."/>
            <person name="Nybo J.L."/>
            <person name="Theobald S."/>
            <person name="Kuo A."/>
            <person name="Bowyer P."/>
            <person name="Matsuda Y."/>
            <person name="Mondo S."/>
            <person name="Lyhne E.K."/>
            <person name="Kogle M.E."/>
            <person name="Clum A."/>
            <person name="Lipzen A."/>
            <person name="Salamov A."/>
            <person name="Ngan C.Y."/>
            <person name="Daum C."/>
            <person name="Chiniquy J."/>
            <person name="Barry K."/>
            <person name="LaButti K."/>
            <person name="Simmons B.A."/>
            <person name="Magnuson J.K."/>
            <person name="Mortensen U.H."/>
            <person name="Larsen T.O."/>
            <person name="Grigoriev I.V."/>
            <person name="Baker S.E."/>
            <person name="Andersen M.R."/>
            <person name="Nordberg H.P."/>
            <person name="Cantor M.N."/>
            <person name="Hua S.X."/>
        </authorList>
    </citation>
    <scope>NUCLEOTIDE SEQUENCE [LARGE SCALE GENOMIC DNA]</scope>
    <source>
        <strain evidence="4 5">CBS 102.13</strain>
    </source>
</reference>
<dbReference type="Proteomes" id="UP000234585">
    <property type="component" value="Unassembled WGS sequence"/>
</dbReference>
<dbReference type="STRING" id="41067.A0A2I2F293"/>
<dbReference type="SUPFAM" id="SSF51735">
    <property type="entry name" value="NAD(P)-binding Rossmann-fold domains"/>
    <property type="match status" value="1"/>
</dbReference>
<keyword evidence="2" id="KW-0521">NADP</keyword>